<feature type="non-terminal residue" evidence="5">
    <location>
        <position position="1"/>
    </location>
</feature>
<proteinExistence type="predicted"/>
<dbReference type="Gene3D" id="3.40.50.1380">
    <property type="entry name" value="Methylglyoxal synthase-like domain"/>
    <property type="match status" value="1"/>
</dbReference>
<dbReference type="SUPFAM" id="SSF52335">
    <property type="entry name" value="Methylglyoxal synthase-like"/>
    <property type="match status" value="1"/>
</dbReference>
<evidence type="ECO:0000313" key="5">
    <source>
        <dbReference type="EMBL" id="MEQ2197743.1"/>
    </source>
</evidence>
<dbReference type="PANTHER" id="PTHR11405:SF5">
    <property type="entry name" value="CAD PROTEIN"/>
    <property type="match status" value="1"/>
</dbReference>
<feature type="domain" description="MGS-like" evidence="4">
    <location>
        <begin position="153"/>
        <end position="312"/>
    </location>
</feature>
<comment type="caution">
    <text evidence="5">The sequence shown here is derived from an EMBL/GenBank/DDBJ whole genome shotgun (WGS) entry which is preliminary data.</text>
</comment>
<keyword evidence="6" id="KW-1185">Reference proteome</keyword>
<reference evidence="5 6" key="1">
    <citation type="submission" date="2021-06" db="EMBL/GenBank/DDBJ databases">
        <authorList>
            <person name="Palmer J.M."/>
        </authorList>
    </citation>
    <scope>NUCLEOTIDE SEQUENCE [LARGE SCALE GENOMIC DNA]</scope>
    <source>
        <strain evidence="5 6">XC_2019</strain>
        <tissue evidence="5">Muscle</tissue>
    </source>
</reference>
<dbReference type="Gene3D" id="3.20.20.140">
    <property type="entry name" value="Metal-dependent hydrolases"/>
    <property type="match status" value="1"/>
</dbReference>
<name>A0ABV0QQR5_9TELE</name>
<dbReference type="SUPFAM" id="SSF51556">
    <property type="entry name" value="Metallo-dependent hydrolases"/>
    <property type="match status" value="1"/>
</dbReference>
<dbReference type="InterPro" id="IPR036914">
    <property type="entry name" value="MGS-like_dom_sf"/>
</dbReference>
<dbReference type="SUPFAM" id="SSF56059">
    <property type="entry name" value="Glutathione synthetase ATP-binding domain-like"/>
    <property type="match status" value="1"/>
</dbReference>
<dbReference type="Pfam" id="PF02142">
    <property type="entry name" value="MGS"/>
    <property type="match status" value="1"/>
</dbReference>
<evidence type="ECO:0000256" key="3">
    <source>
        <dbReference type="ARBA" id="ARBA00022840"/>
    </source>
</evidence>
<evidence type="ECO:0000259" key="4">
    <source>
        <dbReference type="PROSITE" id="PS51855"/>
    </source>
</evidence>
<keyword evidence="1" id="KW-0436">Ligase</keyword>
<evidence type="ECO:0000256" key="1">
    <source>
        <dbReference type="ARBA" id="ARBA00022598"/>
    </source>
</evidence>
<dbReference type="CDD" id="cd01423">
    <property type="entry name" value="MGS_CPS_I_III"/>
    <property type="match status" value="1"/>
</dbReference>
<keyword evidence="3" id="KW-0067">ATP-binding</keyword>
<dbReference type="InterPro" id="IPR011607">
    <property type="entry name" value="MGS-like_dom"/>
</dbReference>
<dbReference type="Proteomes" id="UP001434883">
    <property type="component" value="Unassembled WGS sequence"/>
</dbReference>
<gene>
    <name evidence="5" type="ORF">XENOCAPTIV_002730</name>
</gene>
<evidence type="ECO:0000256" key="2">
    <source>
        <dbReference type="ARBA" id="ARBA00022741"/>
    </source>
</evidence>
<evidence type="ECO:0000313" key="6">
    <source>
        <dbReference type="Proteomes" id="UP001434883"/>
    </source>
</evidence>
<dbReference type="Gene3D" id="3.30.470.20">
    <property type="entry name" value="ATP-grasp fold, B domain"/>
    <property type="match status" value="2"/>
</dbReference>
<dbReference type="InterPro" id="IPR032466">
    <property type="entry name" value="Metal_Hydrolase"/>
</dbReference>
<dbReference type="PANTHER" id="PTHR11405">
    <property type="entry name" value="CARBAMOYLTRANSFERASE FAMILY MEMBER"/>
    <property type="match status" value="1"/>
</dbReference>
<accession>A0ABV0QQR5</accession>
<dbReference type="PROSITE" id="PS51855">
    <property type="entry name" value="MGS"/>
    <property type="match status" value="1"/>
</dbReference>
<sequence>EIDVDAVACDGIVTAIAISEHVENAGVHSGDATLVTPPQDLNQKTIERIMMIVHSIGQELQVTGPFNLQLIAKTLGVDLVALATRVIMEVDVEPVGLMRGKGIVGVKVPQFSFSRLAGADVVLGVEMTSTGEVACFGENRYEAYLKAMLSTGFKIPKKNILLSIGSYKNKSELLPTVKALESLGYDLYASLGTADYYTEHGVMVTAIDWPFEVDDSEGPTKERQRSIMNYLEDNHFDLVINLSMRNSGGRRLSSFVTKGYRTRRMAVDYSVPLIIDIKCTKLFVQLAKAGCRCDYALYVGAASDNAATLPSVASQTAGLKMYLNDTYSTLKMDNVSLWMEHFENWPKQMPIVAHAEKQTVAAILMVAQLYQRPVTCEVAPHHLFLCEENVAEIGAGRAQVRPMLGTREDMEALWDNLDVIDCFATDHG</sequence>
<dbReference type="EMBL" id="JAHRIN010018083">
    <property type="protein sequence ID" value="MEQ2197743.1"/>
    <property type="molecule type" value="Genomic_DNA"/>
</dbReference>
<protein>
    <recommendedName>
        <fullName evidence="4">MGS-like domain-containing protein</fullName>
    </recommendedName>
</protein>
<organism evidence="5 6">
    <name type="scientific">Xenoophorus captivus</name>
    <dbReference type="NCBI Taxonomy" id="1517983"/>
    <lineage>
        <taxon>Eukaryota</taxon>
        <taxon>Metazoa</taxon>
        <taxon>Chordata</taxon>
        <taxon>Craniata</taxon>
        <taxon>Vertebrata</taxon>
        <taxon>Euteleostomi</taxon>
        <taxon>Actinopterygii</taxon>
        <taxon>Neopterygii</taxon>
        <taxon>Teleostei</taxon>
        <taxon>Neoteleostei</taxon>
        <taxon>Acanthomorphata</taxon>
        <taxon>Ovalentaria</taxon>
        <taxon>Atherinomorphae</taxon>
        <taxon>Cyprinodontiformes</taxon>
        <taxon>Goodeidae</taxon>
        <taxon>Xenoophorus</taxon>
    </lineage>
</organism>
<keyword evidence="2" id="KW-0547">Nucleotide-binding</keyword>
<dbReference type="SMART" id="SM00851">
    <property type="entry name" value="MGS"/>
    <property type="match status" value="1"/>
</dbReference>